<dbReference type="KEGG" id="daa:AKL17_0909"/>
<feature type="transmembrane region" description="Helical" evidence="1">
    <location>
        <begin position="40"/>
        <end position="59"/>
    </location>
</feature>
<feature type="transmembrane region" description="Helical" evidence="1">
    <location>
        <begin position="123"/>
        <end position="143"/>
    </location>
</feature>
<dbReference type="EMBL" id="CP012661">
    <property type="protein sequence ID" value="AMY68168.1"/>
    <property type="molecule type" value="Genomic_DNA"/>
</dbReference>
<accession>A0A159Z249</accession>
<keyword evidence="1" id="KW-0812">Transmembrane</keyword>
<name>A0A159Z249_9RHOB</name>
<protein>
    <submittedName>
        <fullName evidence="2">Uncharacterized protein</fullName>
    </submittedName>
</protein>
<dbReference type="Proteomes" id="UP000076128">
    <property type="component" value="Chromosome"/>
</dbReference>
<dbReference type="STRING" id="1335048.AKL17_0909"/>
<keyword evidence="3" id="KW-1185">Reference proteome</keyword>
<reference evidence="2 3" key="1">
    <citation type="submission" date="2015-09" db="EMBL/GenBank/DDBJ databases">
        <title>Complete genome sequence of Defluviimonas alba cai42t isolated from an oilfield in Xinjiang.</title>
        <authorList>
            <person name="Geng S."/>
            <person name="Pan X."/>
            <person name="Wu X."/>
        </authorList>
    </citation>
    <scope>NUCLEOTIDE SEQUENCE [LARGE SCALE GENOMIC DNA]</scope>
    <source>
        <strain evidence="3">cai42</strain>
    </source>
</reference>
<keyword evidence="1" id="KW-0472">Membrane</keyword>
<dbReference type="AlphaFoldDB" id="A0A159Z249"/>
<evidence type="ECO:0000313" key="2">
    <source>
        <dbReference type="EMBL" id="AMY68168.1"/>
    </source>
</evidence>
<dbReference type="RefSeq" id="WP_066810073.1">
    <property type="nucleotide sequence ID" value="NZ_CP012661.1"/>
</dbReference>
<evidence type="ECO:0000256" key="1">
    <source>
        <dbReference type="SAM" id="Phobius"/>
    </source>
</evidence>
<keyword evidence="1" id="KW-1133">Transmembrane helix</keyword>
<feature type="transmembrane region" description="Helical" evidence="1">
    <location>
        <begin position="80"/>
        <end position="103"/>
    </location>
</feature>
<feature type="transmembrane region" description="Helical" evidence="1">
    <location>
        <begin position="164"/>
        <end position="186"/>
    </location>
</feature>
<organism evidence="2 3">
    <name type="scientific">Frigidibacter mobilis</name>
    <dbReference type="NCBI Taxonomy" id="1335048"/>
    <lineage>
        <taxon>Bacteria</taxon>
        <taxon>Pseudomonadati</taxon>
        <taxon>Pseudomonadota</taxon>
        <taxon>Alphaproteobacteria</taxon>
        <taxon>Rhodobacterales</taxon>
        <taxon>Paracoccaceae</taxon>
        <taxon>Frigidibacter</taxon>
    </lineage>
</organism>
<feature type="transmembrane region" description="Helical" evidence="1">
    <location>
        <begin position="198"/>
        <end position="224"/>
    </location>
</feature>
<evidence type="ECO:0000313" key="3">
    <source>
        <dbReference type="Proteomes" id="UP000076128"/>
    </source>
</evidence>
<proteinExistence type="predicted"/>
<sequence length="242" mass="25759">MIRIYTSSFRLFFSALPLLLLLAVILEGLALMFQGTSGATAGRTIGLLFIAYMFHRHFLFGEPLTLRRQTGAADTRPFRAGRFILIALALLALPLAGALWVTYSVQSPGAARADRAGTMLLTMMPLYLLALGLFGTLLPASVTRDPRYTLRAGMQQALPTMGRLILGSGLVGAFNLVLVSGLEIWASQWPALQGPVPMALLGLLATTFGFLTSILGAATLCAAYDRVIARQDASSQSAAPAA</sequence>
<gene>
    <name evidence="2" type="ORF">AKL17_0909</name>
</gene>
<dbReference type="OrthoDB" id="7866613at2"/>